<dbReference type="OrthoDB" id="10253476at2759"/>
<sequence>MEIVCVEDENHREMLSYSNENDYLSDINDLIDLIHGKLVHYKDIEYSEYKKTTKEFFKKIDKYQEQPYVLDTYLEKLCSPLANCIAEFLENNSLVLHNTILSLSKTQDENVNTNSESGLSIIENLDINIDRKHQKNILRLSDCIYNLCKIRGSKVISLYFPSNVNFLEVVIDYISLREKYQINLECEDILNSKQISDSSIDPNLDTRFGNLSNHSEEDNWHFIYILYVWLSTLVLIPFSFEVLDSKYMLKENSLFLRILENVIPKILENKYCITNETASIVFAKITCRTDFTLLWKNDNNKFKPLLSKGMDETPNSLGILIWIKYLIKLGPIESIEIFIDQIIRYLNIPNKNDFENSQNPQNKYDINSYKSRSCRTICITRLIIRCVQSDLLLKYFSDFENVIDWTLKFLIEQNKSENNLLRHTSSKCIAKILSAIQGNYKAKGVLNDILMLNNDEKEENVERIKIFKELSPNELEGKCLTIAELLRARLTFVFEDYLPEILEFLQYCLNYEYWIGTRSFGVQIRDSACYIIWSLARGVPPQALRPYSNKIISSIIPLTVFDSQINGRRSSCAALQELIGRLGGENISFGISIVTIADFFSISSLKSSFLEISTRIGALDTTNENDLGSHASPNYSSQKYGCQEGSEDLIYPFATILSDYLVQNVFIHPNIKFRLLSTIALSKLVPYCHHLCFFNILPFVSKLNSINDNSLNLSNWNKDLNVFSSNSVFRHSSLLIISVLVSKGLILKSKNIPFWNLLTKTINKDENANTGFIKELPISRNSNSNNIPMEFTWSDYIRNIPILIEKNRLYRGKGGDLTRKGVLNLIISLSRSTEIIPFKKATFSRFLQTICESIKHLSFSIQISGCSALDAIIKWRMTKTGNSSEFLEIQKILVDFVQALNSESPDIHIMALRGIILSIGIIFPHVVNLIDEKLINDIVNCLFGIFNRGKLILRNEDSLECSLFESSSSFNHYIFSSKYDVECRRNSIWSLGVVCYCMRNVEISSKSTILNLCHDVFVQGCFDYSTDKRGDVGSWIREISMETLACLYSNNSFKDDPKHEKILSAFIFNIFNYSDKLRVKAILLLWKLLYLNFVDSNFKQLGSIKYTKINIYWIYYRIFHGIPFELFEICQIKEMPEIKLQNLNESNSIKYKLFESCQLILNDVLKDYILIHSKNYIEELNTFFGAKDNPFNSGCYYFDMLDSIEKIPHSLLPYLDFENQFLFCLSNRNFQILSNSSSNVFKKCLFPFILEEELQKSVLLGLINWINHSSSMSSSSSSINPYQAINYELNIFLKSAGELSETTFSIFNNIEMLLKFLSSCKPDAASFCTCMTLHVLQFILVLFTWGIFPHEKTVMRGILTTILHVLRITKDFQLIKISSAVLVHISFSIQILDDDELAREAMESLSDLVSHQYPNIRAFTTDYIYNNVCHIQTSEKINSILEYIRETNWTQNYSKEELNKIKTQFRFLCQLEE</sequence>
<dbReference type="SUPFAM" id="SSF48371">
    <property type="entry name" value="ARM repeat"/>
    <property type="match status" value="2"/>
</dbReference>
<dbReference type="InterPro" id="IPR011989">
    <property type="entry name" value="ARM-like"/>
</dbReference>
<keyword evidence="3" id="KW-1185">Reference proteome</keyword>
<dbReference type="Proteomes" id="UP000186176">
    <property type="component" value="Unassembled WGS sequence"/>
</dbReference>
<dbReference type="RefSeq" id="XP_028873003.1">
    <property type="nucleotide sequence ID" value="XM_029017837.1"/>
</dbReference>
<reference evidence="2 3" key="1">
    <citation type="submission" date="2016-10" db="EMBL/GenBank/DDBJ databases">
        <title>Reductive evolution of mitochondrial metabolism and differential evolution of invasion-related proteins in Cryptosporidium.</title>
        <authorList>
            <person name="Liu S."/>
            <person name="Roellig D.M."/>
            <person name="Guo Y."/>
            <person name="Li N."/>
            <person name="Frace M.A."/>
            <person name="Tang K."/>
            <person name="Zhang L."/>
            <person name="Feng Y."/>
            <person name="Xiao L."/>
        </authorList>
    </citation>
    <scope>NUCLEOTIDE SEQUENCE [LARGE SCALE GENOMIC DNA]</scope>
    <source>
        <strain evidence="2">39726</strain>
    </source>
</reference>
<dbReference type="GeneID" id="39977616"/>
<dbReference type="Gene3D" id="1.25.10.10">
    <property type="entry name" value="Leucine-rich Repeat Variant"/>
    <property type="match status" value="1"/>
</dbReference>
<proteinExistence type="predicted"/>
<dbReference type="GO" id="GO:0007023">
    <property type="term" value="P:post-chaperonin tubulin folding pathway"/>
    <property type="evidence" value="ECO:0007669"/>
    <property type="project" value="InterPro"/>
</dbReference>
<dbReference type="EMBL" id="LRBP01000037">
    <property type="protein sequence ID" value="OII70896.1"/>
    <property type="molecule type" value="Genomic_DNA"/>
</dbReference>
<accession>A0A1J4M9J7</accession>
<dbReference type="InterPro" id="IPR058033">
    <property type="entry name" value="ARM_TBCD_2nd"/>
</dbReference>
<dbReference type="PANTHER" id="PTHR12658">
    <property type="entry name" value="BETA-TUBULIN COFACTOR D"/>
    <property type="match status" value="1"/>
</dbReference>
<evidence type="ECO:0000313" key="3">
    <source>
        <dbReference type="Proteomes" id="UP000186176"/>
    </source>
</evidence>
<evidence type="ECO:0000259" key="1">
    <source>
        <dbReference type="Pfam" id="PF25767"/>
    </source>
</evidence>
<dbReference type="InterPro" id="IPR016024">
    <property type="entry name" value="ARM-type_fold"/>
</dbReference>
<dbReference type="Pfam" id="PF25767">
    <property type="entry name" value="ARM_TBCD_2nd"/>
    <property type="match status" value="1"/>
</dbReference>
<dbReference type="GO" id="GO:0005096">
    <property type="term" value="F:GTPase activator activity"/>
    <property type="evidence" value="ECO:0007669"/>
    <property type="project" value="InterPro"/>
</dbReference>
<dbReference type="PANTHER" id="PTHR12658:SF0">
    <property type="entry name" value="TUBULIN-SPECIFIC CHAPERONE D"/>
    <property type="match status" value="1"/>
</dbReference>
<dbReference type="GO" id="GO:0007021">
    <property type="term" value="P:tubulin complex assembly"/>
    <property type="evidence" value="ECO:0007669"/>
    <property type="project" value="InterPro"/>
</dbReference>
<dbReference type="GO" id="GO:0000226">
    <property type="term" value="P:microtubule cytoskeleton organization"/>
    <property type="evidence" value="ECO:0007669"/>
    <property type="project" value="TreeGrafter"/>
</dbReference>
<dbReference type="InterPro" id="IPR033162">
    <property type="entry name" value="TBCD"/>
</dbReference>
<comment type="caution">
    <text evidence="2">The sequence shown here is derived from an EMBL/GenBank/DDBJ whole genome shotgun (WGS) entry which is preliminary data.</text>
</comment>
<evidence type="ECO:0000313" key="2">
    <source>
        <dbReference type="EMBL" id="OII70896.1"/>
    </source>
</evidence>
<organism evidence="2 3">
    <name type="scientific">Cryptosporidium ubiquitum</name>
    <dbReference type="NCBI Taxonomy" id="857276"/>
    <lineage>
        <taxon>Eukaryota</taxon>
        <taxon>Sar</taxon>
        <taxon>Alveolata</taxon>
        <taxon>Apicomplexa</taxon>
        <taxon>Conoidasida</taxon>
        <taxon>Coccidia</taxon>
        <taxon>Eucoccidiorida</taxon>
        <taxon>Eimeriorina</taxon>
        <taxon>Cryptosporidiidae</taxon>
        <taxon>Cryptosporidium</taxon>
    </lineage>
</organism>
<name>A0A1J4M9J7_9CRYT</name>
<dbReference type="Pfam" id="PF23579">
    <property type="entry name" value="ARM_TBCD"/>
    <property type="match status" value="1"/>
</dbReference>
<feature type="domain" description="Tubulin-folding cofactor D ARM repeats" evidence="1">
    <location>
        <begin position="398"/>
        <end position="586"/>
    </location>
</feature>
<gene>
    <name evidence="2" type="ORF">cubi_00824</name>
</gene>
<dbReference type="VEuPathDB" id="CryptoDB:cubi_00824"/>
<protein>
    <submittedName>
        <fullName evidence="2">B-tubulin specific chaparone</fullName>
    </submittedName>
</protein>
<dbReference type="GO" id="GO:0048487">
    <property type="term" value="F:beta-tubulin binding"/>
    <property type="evidence" value="ECO:0007669"/>
    <property type="project" value="InterPro"/>
</dbReference>